<evidence type="ECO:0000256" key="8">
    <source>
        <dbReference type="ARBA" id="ARBA00023306"/>
    </source>
</evidence>
<evidence type="ECO:0000256" key="4">
    <source>
        <dbReference type="ARBA" id="ARBA00022618"/>
    </source>
</evidence>
<keyword evidence="6" id="KW-0143">Chaperone</keyword>
<dbReference type="FunFam" id="3.10.50.40:FF:000001">
    <property type="entry name" value="Trigger factor"/>
    <property type="match status" value="1"/>
</dbReference>
<dbReference type="InterPro" id="IPR046357">
    <property type="entry name" value="PPIase_dom_sf"/>
</dbReference>
<dbReference type="InterPro" id="IPR008880">
    <property type="entry name" value="Trigger_fac_C"/>
</dbReference>
<dbReference type="Gene3D" id="1.10.3120.10">
    <property type="entry name" value="Trigger factor, C-terminal domain"/>
    <property type="match status" value="1"/>
</dbReference>
<comment type="similarity">
    <text evidence="3">Belongs to the FKBP-type PPIase family. Tig subfamily.</text>
</comment>
<dbReference type="AlphaFoldDB" id="A0A3R8JNR7"/>
<evidence type="ECO:0000256" key="5">
    <source>
        <dbReference type="ARBA" id="ARBA00023110"/>
    </source>
</evidence>
<dbReference type="GO" id="GO:0015031">
    <property type="term" value="P:protein transport"/>
    <property type="evidence" value="ECO:0007669"/>
    <property type="project" value="InterPro"/>
</dbReference>
<protein>
    <recommendedName>
        <fullName evidence="10">peptidylprolyl isomerase</fullName>
        <ecNumber evidence="10">5.2.1.8</ecNumber>
    </recommendedName>
</protein>
<keyword evidence="14" id="KW-1185">Reference proteome</keyword>
<organism evidence="13 14">
    <name type="scientific">Schaedlerella arabinosiphila</name>
    <dbReference type="NCBI Taxonomy" id="2044587"/>
    <lineage>
        <taxon>Bacteria</taxon>
        <taxon>Bacillati</taxon>
        <taxon>Bacillota</taxon>
        <taxon>Clostridia</taxon>
        <taxon>Lachnospirales</taxon>
        <taxon>Lachnospiraceae</taxon>
        <taxon>Schaedlerella</taxon>
    </lineage>
</organism>
<dbReference type="Proteomes" id="UP000274920">
    <property type="component" value="Unassembled WGS sequence"/>
</dbReference>
<dbReference type="InterPro" id="IPR001179">
    <property type="entry name" value="PPIase_FKBP_dom"/>
</dbReference>
<evidence type="ECO:0000256" key="10">
    <source>
        <dbReference type="PROSITE-ProRule" id="PRU00277"/>
    </source>
</evidence>
<gene>
    <name evidence="13" type="primary">tig</name>
    <name evidence="13" type="ORF">EBB54_17475</name>
</gene>
<evidence type="ECO:0000256" key="6">
    <source>
        <dbReference type="ARBA" id="ARBA00023186"/>
    </source>
</evidence>
<evidence type="ECO:0000259" key="12">
    <source>
        <dbReference type="PROSITE" id="PS50059"/>
    </source>
</evidence>
<evidence type="ECO:0000256" key="7">
    <source>
        <dbReference type="ARBA" id="ARBA00023235"/>
    </source>
</evidence>
<dbReference type="GO" id="GO:0003755">
    <property type="term" value="F:peptidyl-prolyl cis-trans isomerase activity"/>
    <property type="evidence" value="ECO:0007669"/>
    <property type="project" value="UniProtKB-KW"/>
</dbReference>
<keyword evidence="5 10" id="KW-0697">Rotamase</keyword>
<accession>A0A3R8JNR7</accession>
<dbReference type="EC" id="5.2.1.8" evidence="10"/>
<comment type="caution">
    <text evidence="13">The sequence shown here is derived from an EMBL/GenBank/DDBJ whole genome shotgun (WGS) entry which is preliminary data.</text>
</comment>
<keyword evidence="7 10" id="KW-0413">Isomerase</keyword>
<evidence type="ECO:0000256" key="3">
    <source>
        <dbReference type="ARBA" id="ARBA00005464"/>
    </source>
</evidence>
<evidence type="ECO:0000256" key="1">
    <source>
        <dbReference type="ARBA" id="ARBA00000971"/>
    </source>
</evidence>
<feature type="domain" description="PPIase FKBP-type" evidence="12">
    <location>
        <begin position="78"/>
        <end position="170"/>
    </location>
</feature>
<dbReference type="GO" id="GO:0006457">
    <property type="term" value="P:protein folding"/>
    <property type="evidence" value="ECO:0007669"/>
    <property type="project" value="InterPro"/>
</dbReference>
<dbReference type="InterPro" id="IPR005215">
    <property type="entry name" value="Trig_fac"/>
</dbReference>
<dbReference type="PROSITE" id="PS51257">
    <property type="entry name" value="PROKAR_LIPOPROTEIN"/>
    <property type="match status" value="1"/>
</dbReference>
<evidence type="ECO:0000313" key="13">
    <source>
        <dbReference type="EMBL" id="RRK32949.1"/>
    </source>
</evidence>
<dbReference type="GO" id="GO:0005737">
    <property type="term" value="C:cytoplasm"/>
    <property type="evidence" value="ECO:0007669"/>
    <property type="project" value="UniProtKB-SubCell"/>
</dbReference>
<evidence type="ECO:0000313" key="14">
    <source>
        <dbReference type="Proteomes" id="UP000274920"/>
    </source>
</evidence>
<feature type="signal peptide" evidence="11">
    <location>
        <begin position="1"/>
        <end position="26"/>
    </location>
</feature>
<feature type="chain" id="PRO_5038568249" description="peptidylprolyl isomerase" evidence="11">
    <location>
        <begin position="27"/>
        <end position="360"/>
    </location>
</feature>
<dbReference type="Pfam" id="PF05698">
    <property type="entry name" value="Trigger_C"/>
    <property type="match status" value="1"/>
</dbReference>
<evidence type="ECO:0000256" key="9">
    <source>
        <dbReference type="ARBA" id="ARBA00024849"/>
    </source>
</evidence>
<proteinExistence type="inferred from homology"/>
<dbReference type="InterPro" id="IPR037041">
    <property type="entry name" value="Trigger_fac_C_sf"/>
</dbReference>
<dbReference type="RefSeq" id="WP_125128347.1">
    <property type="nucleotide sequence ID" value="NZ_RHJS01000002.1"/>
</dbReference>
<keyword evidence="11" id="KW-0732">Signal</keyword>
<name>A0A3R8JNR7_9FIRM</name>
<comment type="function">
    <text evidence="9">Involved in protein export. Acts as a chaperone by maintaining the newly synthesized protein in an open conformation. Functions as a peptidyl-prolyl cis-trans isomerase.</text>
</comment>
<evidence type="ECO:0000256" key="2">
    <source>
        <dbReference type="ARBA" id="ARBA00004496"/>
    </source>
</evidence>
<dbReference type="GO" id="GO:0051301">
    <property type="term" value="P:cell division"/>
    <property type="evidence" value="ECO:0007669"/>
    <property type="project" value="UniProtKB-KW"/>
</dbReference>
<comment type="subcellular location">
    <subcellularLocation>
        <location evidence="2">Cytoplasm</location>
    </subcellularLocation>
</comment>
<dbReference type="PROSITE" id="PS50059">
    <property type="entry name" value="FKBP_PPIASE"/>
    <property type="match status" value="1"/>
</dbReference>
<dbReference type="SUPFAM" id="SSF54534">
    <property type="entry name" value="FKBP-like"/>
    <property type="match status" value="1"/>
</dbReference>
<keyword evidence="8" id="KW-0131">Cell cycle</keyword>
<dbReference type="EMBL" id="RHJS01000002">
    <property type="protein sequence ID" value="RRK32949.1"/>
    <property type="molecule type" value="Genomic_DNA"/>
</dbReference>
<reference evidence="13" key="1">
    <citation type="submission" date="2018-10" db="EMBL/GenBank/DDBJ databases">
        <title>Schaedlerella arabinophila gen. nov. sp. nov., isolated from the mouse intestinal tract and comparative analysis with the genome of the closely related altered Schaedler flora strain ASF502.</title>
        <authorList>
            <person name="Miyake S."/>
            <person name="Soh M."/>
            <person name="Seedorf H."/>
        </authorList>
    </citation>
    <scope>NUCLEOTIDE SEQUENCE [LARGE SCALE GENOMIC DNA]</scope>
    <source>
        <strain evidence="13">DSM 106076</strain>
    </source>
</reference>
<evidence type="ECO:0000256" key="11">
    <source>
        <dbReference type="SAM" id="SignalP"/>
    </source>
</evidence>
<dbReference type="SUPFAM" id="SSF109998">
    <property type="entry name" value="Triger factor/SurA peptide-binding domain-like"/>
    <property type="match status" value="1"/>
</dbReference>
<sequence length="360" mass="40549">MKKKWIAVIVSSMLAVSLAGCSSALSDEYITINKYKRLEIPKLDNTEVSDSSVESSISSQLAASQKRKEITDRAAKDGDTVDIDYTGTIFGQEFEGGSAVGSSLILGSGQFLPAEGEYQGFEEQIVGHKPGDNFDISVKFPADYRNEEVADKPANFNITLNGIYEIITPELTDEWVKEHSEESKTVEEYKEEIRKRLEENNELQIKSTLQNAALMAMLDETEVKKLPEDQVKAEYKTTEETYKKLAEGYGLEFEEFLSTYMNKSMEDFEKETQESSETIVKANLACSLLAKEKKLEPSESEYEELIKEYAEEAGSDDVEAFKERIGEDLLRKAILQRKVAEYLVDKSVQVEQSSDEGKEK</sequence>
<dbReference type="Gene3D" id="3.10.50.40">
    <property type="match status" value="1"/>
</dbReference>
<comment type="catalytic activity">
    <reaction evidence="1 10">
        <text>[protein]-peptidylproline (omega=180) = [protein]-peptidylproline (omega=0)</text>
        <dbReference type="Rhea" id="RHEA:16237"/>
        <dbReference type="Rhea" id="RHEA-COMP:10747"/>
        <dbReference type="Rhea" id="RHEA-COMP:10748"/>
        <dbReference type="ChEBI" id="CHEBI:83833"/>
        <dbReference type="ChEBI" id="CHEBI:83834"/>
        <dbReference type="EC" id="5.2.1.8"/>
    </reaction>
</comment>
<keyword evidence="4" id="KW-0132">Cell division</keyword>
<dbReference type="NCBIfam" id="TIGR00115">
    <property type="entry name" value="tig"/>
    <property type="match status" value="1"/>
</dbReference>
<dbReference type="Pfam" id="PF00254">
    <property type="entry name" value="FKBP_C"/>
    <property type="match status" value="1"/>
</dbReference>
<dbReference type="InterPro" id="IPR027304">
    <property type="entry name" value="Trigger_fact/SurA_dom_sf"/>
</dbReference>